<accession>A0ACB9ZBA7</accession>
<protein>
    <submittedName>
        <fullName evidence="1">Uncharacterized protein</fullName>
    </submittedName>
</protein>
<gene>
    <name evidence="1" type="ORF">F4820DRAFT_456405</name>
</gene>
<evidence type="ECO:0000313" key="2">
    <source>
        <dbReference type="Proteomes" id="UP001497700"/>
    </source>
</evidence>
<organism evidence="1 2">
    <name type="scientific">Hypoxylon rubiginosum</name>
    <dbReference type="NCBI Taxonomy" id="110542"/>
    <lineage>
        <taxon>Eukaryota</taxon>
        <taxon>Fungi</taxon>
        <taxon>Dikarya</taxon>
        <taxon>Ascomycota</taxon>
        <taxon>Pezizomycotina</taxon>
        <taxon>Sordariomycetes</taxon>
        <taxon>Xylariomycetidae</taxon>
        <taxon>Xylariales</taxon>
        <taxon>Hypoxylaceae</taxon>
        <taxon>Hypoxylon</taxon>
    </lineage>
</organism>
<reference evidence="1 2" key="1">
    <citation type="journal article" date="2022" name="New Phytol.">
        <title>Ecological generalism drives hyperdiversity of secondary metabolite gene clusters in xylarialean endophytes.</title>
        <authorList>
            <person name="Franco M.E.E."/>
            <person name="Wisecaver J.H."/>
            <person name="Arnold A.E."/>
            <person name="Ju Y.M."/>
            <person name="Slot J.C."/>
            <person name="Ahrendt S."/>
            <person name="Moore L.P."/>
            <person name="Eastman K.E."/>
            <person name="Scott K."/>
            <person name="Konkel Z."/>
            <person name="Mondo S.J."/>
            <person name="Kuo A."/>
            <person name="Hayes R.D."/>
            <person name="Haridas S."/>
            <person name="Andreopoulos B."/>
            <person name="Riley R."/>
            <person name="LaButti K."/>
            <person name="Pangilinan J."/>
            <person name="Lipzen A."/>
            <person name="Amirebrahimi M."/>
            <person name="Yan J."/>
            <person name="Adam C."/>
            <person name="Keymanesh K."/>
            <person name="Ng V."/>
            <person name="Louie K."/>
            <person name="Northen T."/>
            <person name="Drula E."/>
            <person name="Henrissat B."/>
            <person name="Hsieh H.M."/>
            <person name="Youens-Clark K."/>
            <person name="Lutzoni F."/>
            <person name="Miadlikowska J."/>
            <person name="Eastwood D.C."/>
            <person name="Hamelin R.C."/>
            <person name="Grigoriev I.V."/>
            <person name="U'Ren J.M."/>
        </authorList>
    </citation>
    <scope>NUCLEOTIDE SEQUENCE [LARGE SCALE GENOMIC DNA]</scope>
    <source>
        <strain evidence="1 2">CBS 119005</strain>
    </source>
</reference>
<proteinExistence type="predicted"/>
<dbReference type="Proteomes" id="UP001497700">
    <property type="component" value="Unassembled WGS sequence"/>
</dbReference>
<keyword evidence="2" id="KW-1185">Reference proteome</keyword>
<name>A0ACB9ZBA7_9PEZI</name>
<comment type="caution">
    <text evidence="1">The sequence shown here is derived from an EMBL/GenBank/DDBJ whole genome shotgun (WGS) entry which is preliminary data.</text>
</comment>
<sequence length="653" mass="71592">MSSLQTDSTSSSLPAPSNPSNNPGSESHSEEDDAIAPGPAGTGLPPAGSELLLSAVKDVRQIIRLVQCQICSGILREPTTLPCGHSLCRQCVPQTHVRTNISWPATANRLQGFECPFEDCKKEHALGDCTLDVTLNKALSIIKTAVESDRDATGLTNISTQITVQDQWDVAGIPSLAERKTEPRVPKGGRIVATYTLAELGELGYGCEVSYSSVGMGDDAVDMTVLARLKESARTEMDCQVCYALFLDPLTTTCGHTFCRGCLHRILDHSDLCPICRRTLSIQAQVNRQSYPSNERLCKIINGFWADLVALRSQAYRLEQQANLDGFDIPLFVCTLAFPRMPTFLHVFEPRYRLMIRRAMEGDRTFGMVLHTSPRAPDEPDFFELGTLLRIVNIEFFPDGRSLLETVGVSRFRVTRHGWLDGYVVGNIEKIDDISVAEEEATEASETVRTRGVREFSPEPPPQDSANAEPTTPARSEAVPISLDGLETMSTRELVNIGVEFVRRMRAQSVAWLTARVLAIYGECPTDPAIFPWWLASILPVKDEEKYRLLGTSSVGTGSTSVAEEVAAVQRLLKASGLTYTMHSAGTTVEGSWDEVMKVIGQAHSVVHSKGVVRVQSSMRVGTRTDKKQTAKDKVKRVEDILAKETTTEGASS</sequence>
<dbReference type="EMBL" id="MU393438">
    <property type="protein sequence ID" value="KAI4868470.1"/>
    <property type="molecule type" value="Genomic_DNA"/>
</dbReference>
<evidence type="ECO:0000313" key="1">
    <source>
        <dbReference type="EMBL" id="KAI4868470.1"/>
    </source>
</evidence>